<dbReference type="Proteomes" id="UP000000600">
    <property type="component" value="Unassembled WGS sequence"/>
</dbReference>
<gene>
    <name evidence="1" type="ORF">GSPATT00031213001</name>
</gene>
<protein>
    <submittedName>
        <fullName evidence="1">Uncharacterized protein</fullName>
    </submittedName>
</protein>
<dbReference type="GeneID" id="5014166"/>
<accession>A0BR17</accession>
<dbReference type="KEGG" id="ptm:GSPATT00031213001"/>
<reference evidence="1 2" key="1">
    <citation type="journal article" date="2006" name="Nature">
        <title>Global trends of whole-genome duplications revealed by the ciliate Paramecium tetraurelia.</title>
        <authorList>
            <consortium name="Genoscope"/>
            <person name="Aury J.-M."/>
            <person name="Jaillon O."/>
            <person name="Duret L."/>
            <person name="Noel B."/>
            <person name="Jubin C."/>
            <person name="Porcel B.M."/>
            <person name="Segurens B."/>
            <person name="Daubin V."/>
            <person name="Anthouard V."/>
            <person name="Aiach N."/>
            <person name="Arnaiz O."/>
            <person name="Billaut A."/>
            <person name="Beisson J."/>
            <person name="Blanc I."/>
            <person name="Bouhouche K."/>
            <person name="Camara F."/>
            <person name="Duharcourt S."/>
            <person name="Guigo R."/>
            <person name="Gogendeau D."/>
            <person name="Katinka M."/>
            <person name="Keller A.-M."/>
            <person name="Kissmehl R."/>
            <person name="Klotz C."/>
            <person name="Koll F."/>
            <person name="Le Moue A."/>
            <person name="Lepere C."/>
            <person name="Malinsky S."/>
            <person name="Nowacki M."/>
            <person name="Nowak J.K."/>
            <person name="Plattner H."/>
            <person name="Poulain J."/>
            <person name="Ruiz F."/>
            <person name="Serrano V."/>
            <person name="Zagulski M."/>
            <person name="Dessen P."/>
            <person name="Betermier M."/>
            <person name="Weissenbach J."/>
            <person name="Scarpelli C."/>
            <person name="Schachter V."/>
            <person name="Sperling L."/>
            <person name="Meyer E."/>
            <person name="Cohen J."/>
            <person name="Wincker P."/>
        </authorList>
    </citation>
    <scope>NUCLEOTIDE SEQUENCE [LARGE SCALE GENOMIC DNA]</scope>
    <source>
        <strain evidence="1 2">Stock d4-2</strain>
    </source>
</reference>
<dbReference type="InParanoid" id="A0BR17"/>
<dbReference type="HOGENOM" id="CLU_2241811_0_0_1"/>
<organism evidence="1 2">
    <name type="scientific">Paramecium tetraurelia</name>
    <dbReference type="NCBI Taxonomy" id="5888"/>
    <lineage>
        <taxon>Eukaryota</taxon>
        <taxon>Sar</taxon>
        <taxon>Alveolata</taxon>
        <taxon>Ciliophora</taxon>
        <taxon>Intramacronucleata</taxon>
        <taxon>Oligohymenophorea</taxon>
        <taxon>Peniculida</taxon>
        <taxon>Parameciidae</taxon>
        <taxon>Paramecium</taxon>
    </lineage>
</organism>
<proteinExistence type="predicted"/>
<sequence>MNAKTCTRETTKQFLPLFNDIDLFHLVGMFLDILQLHYTYQQIINNKISSFNQQFQDIMNSWNLIRNTIGLFGSAVHEGQTIIGTELAPRVLRKGGLISALYNLG</sequence>
<keyword evidence="2" id="KW-1185">Reference proteome</keyword>
<evidence type="ECO:0000313" key="2">
    <source>
        <dbReference type="Proteomes" id="UP000000600"/>
    </source>
</evidence>
<evidence type="ECO:0000313" key="1">
    <source>
        <dbReference type="EMBL" id="CAK60984.1"/>
    </source>
</evidence>
<dbReference type="AlphaFoldDB" id="A0BR17"/>
<dbReference type="RefSeq" id="XP_001428382.1">
    <property type="nucleotide sequence ID" value="XM_001428345.1"/>
</dbReference>
<dbReference type="EMBL" id="CT868010">
    <property type="protein sequence ID" value="CAK60984.1"/>
    <property type="molecule type" value="Genomic_DNA"/>
</dbReference>
<name>A0BR17_PARTE</name>